<evidence type="ECO:0000313" key="2">
    <source>
        <dbReference type="EMBL" id="MDR7363764.1"/>
    </source>
</evidence>
<dbReference type="Pfam" id="PF01370">
    <property type="entry name" value="Epimerase"/>
    <property type="match status" value="1"/>
</dbReference>
<dbReference type="Proteomes" id="UP001183648">
    <property type="component" value="Unassembled WGS sequence"/>
</dbReference>
<protein>
    <submittedName>
        <fullName evidence="2">Nucleoside-diphosphate-sugar epimerase</fullName>
    </submittedName>
</protein>
<keyword evidence="3" id="KW-1185">Reference proteome</keyword>
<name>A0ABU2BZF3_9ACTN</name>
<dbReference type="EMBL" id="JAVDYG010000001">
    <property type="protein sequence ID" value="MDR7363764.1"/>
    <property type="molecule type" value="Genomic_DNA"/>
</dbReference>
<dbReference type="InterPro" id="IPR001509">
    <property type="entry name" value="Epimerase_deHydtase"/>
</dbReference>
<dbReference type="InterPro" id="IPR036291">
    <property type="entry name" value="NAD(P)-bd_dom_sf"/>
</dbReference>
<evidence type="ECO:0000313" key="3">
    <source>
        <dbReference type="Proteomes" id="UP001183648"/>
    </source>
</evidence>
<proteinExistence type="predicted"/>
<gene>
    <name evidence="2" type="ORF">J2S63_003317</name>
</gene>
<feature type="domain" description="NAD-dependent epimerase/dehydratase" evidence="1">
    <location>
        <begin position="4"/>
        <end position="212"/>
    </location>
</feature>
<dbReference type="SUPFAM" id="SSF51735">
    <property type="entry name" value="NAD(P)-binding Rossmann-fold domains"/>
    <property type="match status" value="1"/>
</dbReference>
<dbReference type="Gene3D" id="3.40.50.720">
    <property type="entry name" value="NAD(P)-binding Rossmann-like Domain"/>
    <property type="match status" value="1"/>
</dbReference>
<dbReference type="PANTHER" id="PTHR48079:SF6">
    <property type="entry name" value="NAD(P)-BINDING DOMAIN-CONTAINING PROTEIN-RELATED"/>
    <property type="match status" value="1"/>
</dbReference>
<accession>A0ABU2BZF3</accession>
<comment type="caution">
    <text evidence="2">The sequence shown here is derived from an EMBL/GenBank/DDBJ whole genome shotgun (WGS) entry which is preliminary data.</text>
</comment>
<reference evidence="2 3" key="1">
    <citation type="submission" date="2023-07" db="EMBL/GenBank/DDBJ databases">
        <title>Sequencing the genomes of 1000 actinobacteria strains.</title>
        <authorList>
            <person name="Klenk H.-P."/>
        </authorList>
    </citation>
    <scope>NUCLEOTIDE SEQUENCE [LARGE SCALE GENOMIC DNA]</scope>
    <source>
        <strain evidence="2 3">DSM 19426</strain>
    </source>
</reference>
<organism evidence="2 3">
    <name type="scientific">Nocardioides marmoribigeumensis</name>
    <dbReference type="NCBI Taxonomy" id="433649"/>
    <lineage>
        <taxon>Bacteria</taxon>
        <taxon>Bacillati</taxon>
        <taxon>Actinomycetota</taxon>
        <taxon>Actinomycetes</taxon>
        <taxon>Propionibacteriales</taxon>
        <taxon>Nocardioidaceae</taxon>
        <taxon>Nocardioides</taxon>
    </lineage>
</organism>
<sequence>MRVAVAGAGSAVGCCAVPWLQDAGHEVVSLGRSMRSLLDVDRMAGLLSGCDVALHLTPPAPPGFSVAAWSRDWRLHDLTLTLGVQRLLEAARAAGVRRVVAQSASLVYADQGEDWITEGSPVCVTSATEPASEGELAVQEFAAEPCHTGVILRMGQLVGDCHHTEHSLRKAARGKAVAVGEPEGFVHLIHSDDVGPAIEAAMTIGSGVYNVGADPVRRSELADRLAAAVGRDRGAFLGPLRRRLGGDRLEPLQRSLRVSSTSFTHATGWMPRRNSLDATWFELPPRAGALR</sequence>
<dbReference type="InterPro" id="IPR051783">
    <property type="entry name" value="NAD(P)-dependent_oxidoreduct"/>
</dbReference>
<evidence type="ECO:0000259" key="1">
    <source>
        <dbReference type="Pfam" id="PF01370"/>
    </source>
</evidence>
<dbReference type="PANTHER" id="PTHR48079">
    <property type="entry name" value="PROTEIN YEEZ"/>
    <property type="match status" value="1"/>
</dbReference>